<dbReference type="RefSeq" id="WP_184756227.1">
    <property type="nucleotide sequence ID" value="NZ_BAABEK010000083.1"/>
</dbReference>
<accession>A0A7W7RY67</accession>
<comment type="caution">
    <text evidence="2">The sequence shown here is derived from an EMBL/GenBank/DDBJ whole genome shotgun (WGS) entry which is preliminary data.</text>
</comment>
<feature type="transmembrane region" description="Helical" evidence="1">
    <location>
        <begin position="50"/>
        <end position="72"/>
    </location>
</feature>
<protein>
    <recommendedName>
        <fullName evidence="4">DUF998 domain-containing protein</fullName>
    </recommendedName>
</protein>
<evidence type="ECO:0000313" key="3">
    <source>
        <dbReference type="Proteomes" id="UP000534286"/>
    </source>
</evidence>
<evidence type="ECO:0008006" key="4">
    <source>
        <dbReference type="Google" id="ProtNLM"/>
    </source>
</evidence>
<feature type="transmembrane region" description="Helical" evidence="1">
    <location>
        <begin position="84"/>
        <end position="102"/>
    </location>
</feature>
<gene>
    <name evidence="2" type="ORF">FHR32_004719</name>
</gene>
<keyword evidence="1" id="KW-0812">Transmembrane</keyword>
<evidence type="ECO:0000256" key="1">
    <source>
        <dbReference type="SAM" id="Phobius"/>
    </source>
</evidence>
<keyword evidence="1" id="KW-1133">Transmembrane helix</keyword>
<sequence length="220" mass="22217">MSEDQVRRWPGMAGAAAAMALTAYAHLAAAGTVDPLTGPVSDYALLDASAWAMAGGTITLAMSAIWVAYGLTRVDPARSAAARVLLVAGALGLLLTAVFPAGTASGVTSAAGEIHRWSAAVVFTALPCAGWMLGRRFRIPALSAVSAASAALLAVFLAAHPGSPTADLVNGPGYYGLVERLLMLSEMALILLSARSAGRRPALPAGLRGAVVAVPAQRTA</sequence>
<dbReference type="AlphaFoldDB" id="A0A7W7RY67"/>
<dbReference type="Pfam" id="PF06197">
    <property type="entry name" value="DUF998"/>
    <property type="match status" value="1"/>
</dbReference>
<feature type="transmembrane region" description="Helical" evidence="1">
    <location>
        <begin position="12"/>
        <end position="30"/>
    </location>
</feature>
<keyword evidence="1" id="KW-0472">Membrane</keyword>
<dbReference type="EMBL" id="JACHJU010000001">
    <property type="protein sequence ID" value="MBB4940414.1"/>
    <property type="molecule type" value="Genomic_DNA"/>
</dbReference>
<dbReference type="InterPro" id="IPR009339">
    <property type="entry name" value="DUF998"/>
</dbReference>
<feature type="transmembrane region" description="Helical" evidence="1">
    <location>
        <begin position="114"/>
        <end position="134"/>
    </location>
</feature>
<reference evidence="2 3" key="1">
    <citation type="submission" date="2020-08" db="EMBL/GenBank/DDBJ databases">
        <title>Sequencing the genomes of 1000 actinobacteria strains.</title>
        <authorList>
            <person name="Klenk H.-P."/>
        </authorList>
    </citation>
    <scope>NUCLEOTIDE SEQUENCE [LARGE SCALE GENOMIC DNA]</scope>
    <source>
        <strain evidence="2 3">DSM 43023</strain>
    </source>
</reference>
<feature type="transmembrane region" description="Helical" evidence="1">
    <location>
        <begin position="141"/>
        <end position="161"/>
    </location>
</feature>
<organism evidence="2 3">
    <name type="scientific">Streptosporangium album</name>
    <dbReference type="NCBI Taxonomy" id="47479"/>
    <lineage>
        <taxon>Bacteria</taxon>
        <taxon>Bacillati</taxon>
        <taxon>Actinomycetota</taxon>
        <taxon>Actinomycetes</taxon>
        <taxon>Streptosporangiales</taxon>
        <taxon>Streptosporangiaceae</taxon>
        <taxon>Streptosporangium</taxon>
    </lineage>
</organism>
<keyword evidence="3" id="KW-1185">Reference proteome</keyword>
<feature type="transmembrane region" description="Helical" evidence="1">
    <location>
        <begin position="173"/>
        <end position="192"/>
    </location>
</feature>
<dbReference type="Proteomes" id="UP000534286">
    <property type="component" value="Unassembled WGS sequence"/>
</dbReference>
<evidence type="ECO:0000313" key="2">
    <source>
        <dbReference type="EMBL" id="MBB4940414.1"/>
    </source>
</evidence>
<proteinExistence type="predicted"/>
<name>A0A7W7RY67_9ACTN</name>